<dbReference type="PANTHER" id="PTHR35335">
    <property type="entry name" value="UPF0716 PROTEIN FXSA"/>
    <property type="match status" value="1"/>
</dbReference>
<evidence type="ECO:0000256" key="1">
    <source>
        <dbReference type="SAM" id="MobiDB-lite"/>
    </source>
</evidence>
<dbReference type="Pfam" id="PF04186">
    <property type="entry name" value="FxsA"/>
    <property type="match status" value="1"/>
</dbReference>
<feature type="transmembrane region" description="Helical" evidence="2">
    <location>
        <begin position="68"/>
        <end position="88"/>
    </location>
</feature>
<dbReference type="KEGG" id="nwr:E3U44_05225"/>
<organism evidence="3 4">
    <name type="scientific">Nitrosococcus wardiae</name>
    <dbReference type="NCBI Taxonomy" id="1814290"/>
    <lineage>
        <taxon>Bacteria</taxon>
        <taxon>Pseudomonadati</taxon>
        <taxon>Pseudomonadota</taxon>
        <taxon>Gammaproteobacteria</taxon>
        <taxon>Chromatiales</taxon>
        <taxon>Chromatiaceae</taxon>
        <taxon>Nitrosococcus</taxon>
    </lineage>
</organism>
<keyword evidence="4" id="KW-1185">Reference proteome</keyword>
<dbReference type="InterPro" id="IPR007313">
    <property type="entry name" value="FxsA"/>
</dbReference>
<dbReference type="OrthoDB" id="9792788at2"/>
<feature type="region of interest" description="Disordered" evidence="1">
    <location>
        <begin position="128"/>
        <end position="152"/>
    </location>
</feature>
<feature type="transmembrane region" description="Helical" evidence="2">
    <location>
        <begin position="27"/>
        <end position="47"/>
    </location>
</feature>
<keyword evidence="2" id="KW-1133">Transmembrane helix</keyword>
<dbReference type="RefSeq" id="WP_134356987.1">
    <property type="nucleotide sequence ID" value="NZ_CP038033.1"/>
</dbReference>
<dbReference type="AlphaFoldDB" id="A0A4P7BXQ6"/>
<protein>
    <submittedName>
        <fullName evidence="3">FxsA family protein</fullName>
    </submittedName>
</protein>
<evidence type="ECO:0000313" key="3">
    <source>
        <dbReference type="EMBL" id="QBQ53979.1"/>
    </source>
</evidence>
<dbReference type="NCBIfam" id="NF008528">
    <property type="entry name" value="PRK11463.1-2"/>
    <property type="match status" value="1"/>
</dbReference>
<feature type="compositionally biased region" description="Basic and acidic residues" evidence="1">
    <location>
        <begin position="129"/>
        <end position="152"/>
    </location>
</feature>
<dbReference type="Proteomes" id="UP000294325">
    <property type="component" value="Chromosome"/>
</dbReference>
<accession>A0A4P7BXQ6</accession>
<name>A0A4P7BXQ6_9GAMM</name>
<sequence length="152" mass="16964">MFRLLFFLILAFPLIEIYLLIRVGSAIGPGLTVFLCILTAVVGAALLRQQGFSTLSRVQTTMARGEVPALEMLEGAVLLTCGIFLLTPGFFTDTLGFLGLIPSLRRAFVLWAVKRALQRDEFEVTVYREGPDDSGRHHRPRVIEGRAKREDE</sequence>
<keyword evidence="2" id="KW-0472">Membrane</keyword>
<gene>
    <name evidence="3" type="ORF">E3U44_05225</name>
</gene>
<dbReference type="GO" id="GO:0016020">
    <property type="term" value="C:membrane"/>
    <property type="evidence" value="ECO:0007669"/>
    <property type="project" value="InterPro"/>
</dbReference>
<reference evidence="3 4" key="1">
    <citation type="submission" date="2019-03" db="EMBL/GenBank/DDBJ databases">
        <title>The genome sequence of Nitrosococcus wardiae strain D1FHST reveals the archetypal metabolic capacity of ammonia-oxidizing Gammaproteobacteria.</title>
        <authorList>
            <person name="Wang L."/>
            <person name="Lim C.K."/>
            <person name="Hanson T.E."/>
            <person name="Dang H."/>
            <person name="Klotz M.G."/>
        </authorList>
    </citation>
    <scope>NUCLEOTIDE SEQUENCE [LARGE SCALE GENOMIC DNA]</scope>
    <source>
        <strain evidence="3 4">D1FHS</strain>
    </source>
</reference>
<keyword evidence="2" id="KW-0812">Transmembrane</keyword>
<dbReference type="PANTHER" id="PTHR35335:SF1">
    <property type="entry name" value="UPF0716 PROTEIN FXSA"/>
    <property type="match status" value="1"/>
</dbReference>
<proteinExistence type="predicted"/>
<dbReference type="EMBL" id="CP038033">
    <property type="protein sequence ID" value="QBQ53979.1"/>
    <property type="molecule type" value="Genomic_DNA"/>
</dbReference>
<evidence type="ECO:0000256" key="2">
    <source>
        <dbReference type="SAM" id="Phobius"/>
    </source>
</evidence>
<evidence type="ECO:0000313" key="4">
    <source>
        <dbReference type="Proteomes" id="UP000294325"/>
    </source>
</evidence>